<reference evidence="1 2" key="1">
    <citation type="journal article" date="2021" name="Hortic Res">
        <title>High-quality reference genome and annotation aids understanding of berry development for evergreen blueberry (Vaccinium darrowii).</title>
        <authorList>
            <person name="Yu J."/>
            <person name="Hulse-Kemp A.M."/>
            <person name="Babiker E."/>
            <person name="Staton M."/>
        </authorList>
    </citation>
    <scope>NUCLEOTIDE SEQUENCE [LARGE SCALE GENOMIC DNA]</scope>
    <source>
        <strain evidence="2">cv. NJ 8807/NJ 8810</strain>
        <tissue evidence="1">Young leaf</tissue>
    </source>
</reference>
<evidence type="ECO:0000313" key="2">
    <source>
        <dbReference type="Proteomes" id="UP000828048"/>
    </source>
</evidence>
<dbReference type="EMBL" id="CM037152">
    <property type="protein sequence ID" value="KAH7835443.1"/>
    <property type="molecule type" value="Genomic_DNA"/>
</dbReference>
<comment type="caution">
    <text evidence="1">The sequence shown here is derived from an EMBL/GenBank/DDBJ whole genome shotgun (WGS) entry which is preliminary data.</text>
</comment>
<protein>
    <submittedName>
        <fullName evidence="1">Uncharacterized protein</fullName>
    </submittedName>
</protein>
<keyword evidence="2" id="KW-1185">Reference proteome</keyword>
<dbReference type="Proteomes" id="UP000828048">
    <property type="component" value="Chromosome 2"/>
</dbReference>
<name>A0ACB7X412_9ERIC</name>
<organism evidence="1 2">
    <name type="scientific">Vaccinium darrowii</name>
    <dbReference type="NCBI Taxonomy" id="229202"/>
    <lineage>
        <taxon>Eukaryota</taxon>
        <taxon>Viridiplantae</taxon>
        <taxon>Streptophyta</taxon>
        <taxon>Embryophyta</taxon>
        <taxon>Tracheophyta</taxon>
        <taxon>Spermatophyta</taxon>
        <taxon>Magnoliopsida</taxon>
        <taxon>eudicotyledons</taxon>
        <taxon>Gunneridae</taxon>
        <taxon>Pentapetalae</taxon>
        <taxon>asterids</taxon>
        <taxon>Ericales</taxon>
        <taxon>Ericaceae</taxon>
        <taxon>Vaccinioideae</taxon>
        <taxon>Vaccinieae</taxon>
        <taxon>Vaccinium</taxon>
    </lineage>
</organism>
<proteinExistence type="predicted"/>
<evidence type="ECO:0000313" key="1">
    <source>
        <dbReference type="EMBL" id="KAH7835443.1"/>
    </source>
</evidence>
<gene>
    <name evidence="1" type="ORF">Vadar_026175</name>
</gene>
<accession>A0ACB7X412</accession>
<sequence length="174" mass="20082">MPYGSNSYPNLKVKSLSNYIFAEEASPFAAKLLPLPFRFFEEKVTRRNRWLLSNINRAEDSKTVEHYKRKFCPKARWCCFHGCCMYFHPSAQALNSDAKVLTELALRRMKLEVSNGGGKSYSLEEACFLHKRSLHVVWSQWLQDCLDNEDKVQEETYSLKPVGLEGSNSGEWAC</sequence>